<feature type="region of interest" description="Disordered" evidence="2">
    <location>
        <begin position="1"/>
        <end position="20"/>
    </location>
</feature>
<dbReference type="GeneID" id="94169863"/>
<reference evidence="3 4" key="1">
    <citation type="submission" date="2021-02" db="EMBL/GenBank/DDBJ databases">
        <title>Leishmania (Mundinia) enrietti genome sequencing and assembly.</title>
        <authorList>
            <person name="Almutairi H."/>
            <person name="Gatherer D."/>
        </authorList>
    </citation>
    <scope>NUCLEOTIDE SEQUENCE [LARGE SCALE GENOMIC DNA]</scope>
    <source>
        <strain evidence="3">CUR178</strain>
    </source>
</reference>
<feature type="coiled-coil region" evidence="1">
    <location>
        <begin position="418"/>
        <end position="477"/>
    </location>
</feature>
<evidence type="ECO:0000256" key="2">
    <source>
        <dbReference type="SAM" id="MobiDB-lite"/>
    </source>
</evidence>
<feature type="coiled-coil region" evidence="1">
    <location>
        <begin position="644"/>
        <end position="692"/>
    </location>
</feature>
<sequence length="1266" mass="136238">MPAVPLTHQRHTFSRANGADGTAVPRLVAAEERHRKNLQQIQQLKQALCSTVSGAAAPDMSAPPSRGLALPSSTLSVPPPSGSSWMASSFESPSGVVASPSQRSWATAAAPHQLTWTRASATALYESQQEVERLVKERNKLQRQCVEWASLLNEASRGASGSVCTEGPLASHSAGEAGARSPLHEAALTVVRQVARCYPNVVREAKIKPSFTTDDAIAPQCARSSASSASHEGELNAARLQGSGSPPLTTGEMADTLHRLADFLPRLASSTSGSEIVAASGPDLLHHIQTLEEERRSDCLAVLSIADHLTEVATVLRREAAEKDEALRAMQEMVEGLMEEKAQWARRARASEEALEERCELYSRREKAWEREVRRLLQSGQNAEAASAAPMVFPAPIAVAVEDGVGAVSAAEASQGHVAQLQQELDIKEDALANLLDDYRGLQATHAELQARSQQAEAAHQKRIAALESQLQPLEAELQTQACIIESTLRKLEELSSAHRAETAALTESQSTMLAGKEVALLSLQEAKERVEVELAERSADAAQMRAELKAAAGKLVAALSSSDGPRSLCLGCDGVSVESSSAEESTSPLRFAGLNEDGGDEVDDDGANASLQMDSTSTTRNRERADNGDVGNAAESPTKCVDVRKLQQSLKRMSRERVALKRKLEHRGNALAEMESELEAAQRLVTQRDAQVQALAAELKTAKATAALAPADAKAADEDSAATEETDAETPFPLMDFVELERYEDEGTLYPVPVDLSEWLLGHMEGSSVRFSTYVQRQLNENEKLRIAAVGPLYHIGFTLLKIEGFLTHEEDPLCLPLTWRRCLFQLQHVLDAQLQTTVLSPADSAKCFYALASTAGLFGNRADLRSDPLTVYSLIIAALCVCLRSPAASSSIDSSFKWQCCRAILRHVSHYGDSNATSQTGRTIDCADTQAPDDMFLALCTELPETTALPEEDAGDAGATVSDGAASVPVPCSIRLAKLLASGLLSDHLPISHFALCAAALSDIVDSKVALNRPRLTASLPTETTQLFSAARSRGSLVQEHDVAQLLMYVARHEYLLSGWAQEMDDAVENGRGGATSRYGHRGHITFLTLSSLGISATWPALVSVHKASSRSAAVSSGASSPTEVESITQLLVFLCTGLLPALILAAHRCPSLERESQLINAFFRTRRLLMEKRTALLAKNLTEASASSEVVAGVSLLLPEAQLRCLVDAALTPLTHTASFPQRAMQVPMSEYEQLHRELLTLYETNDTYHQYIQELLSAAEAA</sequence>
<dbReference type="EMBL" id="JAFHKP010000031">
    <property type="protein sequence ID" value="KAG5471933.1"/>
    <property type="molecule type" value="Genomic_DNA"/>
</dbReference>
<organism evidence="3 4">
    <name type="scientific">Leishmania enriettii</name>
    <dbReference type="NCBI Taxonomy" id="5663"/>
    <lineage>
        <taxon>Eukaryota</taxon>
        <taxon>Discoba</taxon>
        <taxon>Euglenozoa</taxon>
        <taxon>Kinetoplastea</taxon>
        <taxon>Metakinetoplastina</taxon>
        <taxon>Trypanosomatida</taxon>
        <taxon>Trypanosomatidae</taxon>
        <taxon>Leishmaniinae</taxon>
        <taxon>Leishmania</taxon>
    </lineage>
</organism>
<feature type="region of interest" description="Disordered" evidence="2">
    <location>
        <begin position="580"/>
        <end position="637"/>
    </location>
</feature>
<evidence type="ECO:0000256" key="1">
    <source>
        <dbReference type="SAM" id="Coils"/>
    </source>
</evidence>
<dbReference type="PANTHER" id="PTHR23159">
    <property type="entry name" value="CENTROSOMAL PROTEIN 2"/>
    <property type="match status" value="1"/>
</dbReference>
<feature type="region of interest" description="Disordered" evidence="2">
    <location>
        <begin position="159"/>
        <end position="179"/>
    </location>
</feature>
<evidence type="ECO:0000313" key="4">
    <source>
        <dbReference type="Proteomes" id="UP000674179"/>
    </source>
</evidence>
<dbReference type="OrthoDB" id="272989at2759"/>
<proteinExistence type="predicted"/>
<feature type="compositionally biased region" description="Acidic residues" evidence="2">
    <location>
        <begin position="598"/>
        <end position="607"/>
    </location>
</feature>
<feature type="compositionally biased region" description="Polar residues" evidence="2">
    <location>
        <begin position="610"/>
        <end position="620"/>
    </location>
</feature>
<keyword evidence="1" id="KW-0175">Coiled coil</keyword>
<dbReference type="RefSeq" id="XP_067690456.1">
    <property type="nucleotide sequence ID" value="XM_067834353.1"/>
</dbReference>
<keyword evidence="4" id="KW-1185">Reference proteome</keyword>
<accession>A0A836GY93</accession>
<protein>
    <submittedName>
        <fullName evidence="3">Uncharacterized protein</fullName>
    </submittedName>
</protein>
<dbReference type="Proteomes" id="UP000674179">
    <property type="component" value="Chromosome 31"/>
</dbReference>
<feature type="region of interest" description="Disordered" evidence="2">
    <location>
        <begin position="55"/>
        <end position="91"/>
    </location>
</feature>
<feature type="region of interest" description="Disordered" evidence="2">
    <location>
        <begin position="222"/>
        <end position="248"/>
    </location>
</feature>
<name>A0A836GY93_LEIEN</name>
<evidence type="ECO:0000313" key="3">
    <source>
        <dbReference type="EMBL" id="KAG5471933.1"/>
    </source>
</evidence>
<feature type="coiled-coil region" evidence="1">
    <location>
        <begin position="320"/>
        <end position="372"/>
    </location>
</feature>
<dbReference type="KEGG" id="lenr:94169863"/>
<dbReference type="PANTHER" id="PTHR23159:SF31">
    <property type="entry name" value="CENTROSOME-ASSOCIATED PROTEIN CEP250 ISOFORM X1"/>
    <property type="match status" value="1"/>
</dbReference>
<dbReference type="AlphaFoldDB" id="A0A836GY93"/>
<gene>
    <name evidence="3" type="ORF">CUR178_02598</name>
</gene>
<comment type="caution">
    <text evidence="3">The sequence shown here is derived from an EMBL/GenBank/DDBJ whole genome shotgun (WGS) entry which is preliminary data.</text>
</comment>